<name>M4VEQ5_9BACT</name>
<keyword evidence="2 3" id="KW-0040">ANK repeat</keyword>
<protein>
    <submittedName>
        <fullName evidence="5">Ankyrin containing protein</fullName>
    </submittedName>
</protein>
<dbReference type="Pfam" id="PF12796">
    <property type="entry name" value="Ank_2"/>
    <property type="match status" value="4"/>
</dbReference>
<dbReference type="STRING" id="349215.A11S_1054"/>
<feature type="repeat" description="ANK" evidence="3">
    <location>
        <begin position="471"/>
        <end position="503"/>
    </location>
</feature>
<evidence type="ECO:0000313" key="5">
    <source>
        <dbReference type="EMBL" id="AGH97872.1"/>
    </source>
</evidence>
<dbReference type="EMBL" id="CP003538">
    <property type="protein sequence ID" value="AGH97872.1"/>
    <property type="molecule type" value="Genomic_DNA"/>
</dbReference>
<dbReference type="SMART" id="SM00248">
    <property type="entry name" value="ANK"/>
    <property type="match status" value="12"/>
</dbReference>
<sequence length="868" mass="95318">MDEKQTPIEITNALAVIAALRTNAPDRNDLDALAKALPPLAQRLARNEMDASIETLRTHADQGVDHVRDLYESLGAPPKNQKQKTYEDIVKSFPLPIEQKFIDAAQNGDMDRVQSIIQKGSIDFTADDRVCYGTALIHAASNGHIDIVRLLIAHDAAIDSINESALRCAAAKSRIDIVRLLIERGVNIHANNGAALRHAAENGQIDILRLLIKHGADITANDSWALREAAANGHIKIARLLVKRGADINTKDSWALRLAIKNGHIAIVKLLIKHNANISDEVLLTAAENGNIRIVRLLLKHNTDIHANHDMALRAAAINGRIDIFKLLIKHNANISDAILSTAAASGHINIVRLIIKQKSHLTKHIGHTANNDCELTREWTTRSGLEWAASNGHTNIVRLLIKHGVIPHTNDDWALRAAAGNGHTAIVKLLIKHKANIHAKNDEALRVAVEHGHIDVIKLLIKHGADVRANSDAALRFASVKGRADIVELLIKHGANVHAENEEALRVSATADVTRILIENGADFHTNNESPLRLAVRKRNADIIKLLIAHGARTECLLQETQEQIQGVMRWGNIHGYATIPTSITAKDPTLIKRSVLDTVAAILVQEGYPENMAYPYAYNAAALFGTESRILQYLEKWGAHGNQPLHNVIQMISIPSPKAIGDGQSLDLKSWGDAVLQCGPEMAKFVKFSHRLPRPAQDRSGRFWSLKNTKEIIADYAYKNAHKNPELSLIALDCAWDDEDFDAALKTIKKYQKTYAANDNKKPADAIPDITIDGAAFGKDGFTFHRLPDGDIRGLALGAFTACCQHIGGAVRAVNARNTVSSRPRPRFTLSPTTKPIRSLPKAGRGVERKASWSSIPWNICPARWM</sequence>
<dbReference type="HOGENOM" id="CLU_330326_0_0_5"/>
<feature type="repeat" description="ANK" evidence="3">
    <location>
        <begin position="191"/>
        <end position="223"/>
    </location>
</feature>
<feature type="repeat" description="ANK" evidence="3">
    <location>
        <begin position="441"/>
        <end position="473"/>
    </location>
</feature>
<dbReference type="SUPFAM" id="SSF48403">
    <property type="entry name" value="Ankyrin repeat"/>
    <property type="match status" value="2"/>
</dbReference>
<dbReference type="AlphaFoldDB" id="M4VEQ5"/>
<evidence type="ECO:0000256" key="2">
    <source>
        <dbReference type="ARBA" id="ARBA00023043"/>
    </source>
</evidence>
<feature type="repeat" description="ANK" evidence="3">
    <location>
        <begin position="411"/>
        <end position="443"/>
    </location>
</feature>
<evidence type="ECO:0000256" key="4">
    <source>
        <dbReference type="SAM" id="MobiDB-lite"/>
    </source>
</evidence>
<feature type="region of interest" description="Disordered" evidence="4">
    <location>
        <begin position="824"/>
        <end position="846"/>
    </location>
</feature>
<dbReference type="InterPro" id="IPR002110">
    <property type="entry name" value="Ankyrin_rpt"/>
</dbReference>
<feature type="repeat" description="ANK" evidence="3">
    <location>
        <begin position="134"/>
        <end position="163"/>
    </location>
</feature>
<feature type="repeat" description="ANK" evidence="3">
    <location>
        <begin position="381"/>
        <end position="413"/>
    </location>
</feature>
<dbReference type="InterPro" id="IPR036770">
    <property type="entry name" value="Ankyrin_rpt-contain_sf"/>
</dbReference>
<dbReference type="Pfam" id="PF00023">
    <property type="entry name" value="Ank"/>
    <property type="match status" value="1"/>
</dbReference>
<keyword evidence="1" id="KW-0677">Repeat</keyword>
<feature type="repeat" description="ANK" evidence="3">
    <location>
        <begin position="221"/>
        <end position="253"/>
    </location>
</feature>
<reference evidence="5 6" key="1">
    <citation type="journal article" date="2013" name="ISME J.">
        <title>By their genes ye shall know them: genomic signatures of predatory bacteria.</title>
        <authorList>
            <person name="Pasternak Z."/>
            <person name="Pietrokovski S."/>
            <person name="Rotem O."/>
            <person name="Gophna U."/>
            <person name="Lurie-Weinberger M.N."/>
            <person name="Jurkevitch E."/>
        </authorList>
    </citation>
    <scope>NUCLEOTIDE SEQUENCE [LARGE SCALE GENOMIC DNA]</scope>
    <source>
        <strain evidence="5">EPB</strain>
    </source>
</reference>
<dbReference type="PROSITE" id="PS50088">
    <property type="entry name" value="ANK_REPEAT"/>
    <property type="match status" value="9"/>
</dbReference>
<evidence type="ECO:0000256" key="3">
    <source>
        <dbReference type="PROSITE-ProRule" id="PRU00023"/>
    </source>
</evidence>
<dbReference type="InterPro" id="IPR051165">
    <property type="entry name" value="Multifunctional_ANK_Repeat"/>
</dbReference>
<dbReference type="RefSeq" id="WP_015467415.1">
    <property type="nucleotide sequence ID" value="NC_020812.1"/>
</dbReference>
<dbReference type="PANTHER" id="PTHR24123:SF33">
    <property type="entry name" value="PROTEIN HOS4"/>
    <property type="match status" value="1"/>
</dbReference>
<dbReference type="OrthoDB" id="928522at2"/>
<dbReference type="Proteomes" id="UP000011932">
    <property type="component" value="Chromosome"/>
</dbReference>
<feature type="repeat" description="ANK" evidence="3">
    <location>
        <begin position="161"/>
        <end position="193"/>
    </location>
</feature>
<dbReference type="PROSITE" id="PS50297">
    <property type="entry name" value="ANK_REP_REGION"/>
    <property type="match status" value="6"/>
</dbReference>
<accession>M4VEQ5</accession>
<evidence type="ECO:0000256" key="1">
    <source>
        <dbReference type="ARBA" id="ARBA00022737"/>
    </source>
</evidence>
<proteinExistence type="predicted"/>
<dbReference type="KEGG" id="man:A11S_1054"/>
<dbReference type="Gene3D" id="1.25.40.20">
    <property type="entry name" value="Ankyrin repeat-containing domain"/>
    <property type="match status" value="6"/>
</dbReference>
<gene>
    <name evidence="5" type="ORF">A11S_1054</name>
</gene>
<evidence type="ECO:0000313" key="6">
    <source>
        <dbReference type="Proteomes" id="UP000011932"/>
    </source>
</evidence>
<feature type="repeat" description="ANK" evidence="3">
    <location>
        <begin position="528"/>
        <end position="553"/>
    </location>
</feature>
<dbReference type="PANTHER" id="PTHR24123">
    <property type="entry name" value="ANKYRIN REPEAT-CONTAINING"/>
    <property type="match status" value="1"/>
</dbReference>
<organism evidence="5 6">
    <name type="scientific">Micavibrio aeruginosavorus EPB</name>
    <dbReference type="NCBI Taxonomy" id="349215"/>
    <lineage>
        <taxon>Bacteria</taxon>
        <taxon>Pseudomonadati</taxon>
        <taxon>Bdellovibrionota</taxon>
        <taxon>Bdellovibrionia</taxon>
        <taxon>Bdellovibrionales</taxon>
        <taxon>Pseudobdellovibrionaceae</taxon>
        <taxon>Micavibrio</taxon>
    </lineage>
</organism>